<evidence type="ECO:0000313" key="2">
    <source>
        <dbReference type="Proteomes" id="UP000217790"/>
    </source>
</evidence>
<organism evidence="1 2">
    <name type="scientific">Armillaria gallica</name>
    <name type="common">Bulbous honey fungus</name>
    <name type="synonym">Armillaria bulbosa</name>
    <dbReference type="NCBI Taxonomy" id="47427"/>
    <lineage>
        <taxon>Eukaryota</taxon>
        <taxon>Fungi</taxon>
        <taxon>Dikarya</taxon>
        <taxon>Basidiomycota</taxon>
        <taxon>Agaricomycotina</taxon>
        <taxon>Agaricomycetes</taxon>
        <taxon>Agaricomycetidae</taxon>
        <taxon>Agaricales</taxon>
        <taxon>Marasmiineae</taxon>
        <taxon>Physalacriaceae</taxon>
        <taxon>Armillaria</taxon>
    </lineage>
</organism>
<dbReference type="EMBL" id="KZ293666">
    <property type="protein sequence ID" value="PBK90104.1"/>
    <property type="molecule type" value="Genomic_DNA"/>
</dbReference>
<reference evidence="2" key="1">
    <citation type="journal article" date="2017" name="Nat. Ecol. Evol.">
        <title>Genome expansion and lineage-specific genetic innovations in the forest pathogenic fungi Armillaria.</title>
        <authorList>
            <person name="Sipos G."/>
            <person name="Prasanna A.N."/>
            <person name="Walter M.C."/>
            <person name="O'Connor E."/>
            <person name="Balint B."/>
            <person name="Krizsan K."/>
            <person name="Kiss B."/>
            <person name="Hess J."/>
            <person name="Varga T."/>
            <person name="Slot J."/>
            <person name="Riley R."/>
            <person name="Boka B."/>
            <person name="Rigling D."/>
            <person name="Barry K."/>
            <person name="Lee J."/>
            <person name="Mihaltcheva S."/>
            <person name="LaButti K."/>
            <person name="Lipzen A."/>
            <person name="Waldron R."/>
            <person name="Moloney N.M."/>
            <person name="Sperisen C."/>
            <person name="Kredics L."/>
            <person name="Vagvoelgyi C."/>
            <person name="Patrignani A."/>
            <person name="Fitzpatrick D."/>
            <person name="Nagy I."/>
            <person name="Doyle S."/>
            <person name="Anderson J.B."/>
            <person name="Grigoriev I.V."/>
            <person name="Gueldener U."/>
            <person name="Muensterkoetter M."/>
            <person name="Nagy L.G."/>
        </authorList>
    </citation>
    <scope>NUCLEOTIDE SEQUENCE [LARGE SCALE GENOMIC DNA]</scope>
    <source>
        <strain evidence="2">Ar21-2</strain>
    </source>
</reference>
<accession>A0A2H3D8L3</accession>
<evidence type="ECO:0000313" key="1">
    <source>
        <dbReference type="EMBL" id="PBK90104.1"/>
    </source>
</evidence>
<gene>
    <name evidence="1" type="ORF">ARMGADRAFT_1082990</name>
</gene>
<name>A0A2H3D8L3_ARMGA</name>
<keyword evidence="2" id="KW-1185">Reference proteome</keyword>
<protein>
    <submittedName>
        <fullName evidence="1">Uncharacterized protein</fullName>
    </submittedName>
</protein>
<sequence length="163" mass="18493">MISLLKLDGLVLVDDLLSFKSSLQTISWRPPTAQLETLAERMTEHQHHTTASLEIDDHGRNRLFVDCGTRCRRLISSPQSIGRLFGDNLIFRCWMPPASVQHGAITYLPPPCAFLEEFGDHRIDYDSRRLIHSAYSSINITAIASTTIFLPFAEQGQCHTNRR</sequence>
<dbReference type="Proteomes" id="UP000217790">
    <property type="component" value="Unassembled WGS sequence"/>
</dbReference>
<dbReference type="InParanoid" id="A0A2H3D8L3"/>
<proteinExistence type="predicted"/>
<dbReference type="OrthoDB" id="10648039at2759"/>
<dbReference type="AlphaFoldDB" id="A0A2H3D8L3"/>